<evidence type="ECO:0000256" key="8">
    <source>
        <dbReference type="ARBA" id="ARBA00023012"/>
    </source>
</evidence>
<keyword evidence="5" id="KW-0547">Nucleotide-binding</keyword>
<evidence type="ECO:0000256" key="6">
    <source>
        <dbReference type="ARBA" id="ARBA00022777"/>
    </source>
</evidence>
<keyword evidence="7" id="KW-0067">ATP-binding</keyword>
<evidence type="ECO:0000256" key="2">
    <source>
        <dbReference type="ARBA" id="ARBA00012438"/>
    </source>
</evidence>
<dbReference type="Gene3D" id="3.30.565.10">
    <property type="entry name" value="Histidine kinase-like ATPase, C-terminal domain"/>
    <property type="match status" value="1"/>
</dbReference>
<dbReference type="Pfam" id="PF07730">
    <property type="entry name" value="HisKA_3"/>
    <property type="match status" value="1"/>
</dbReference>
<dbReference type="GO" id="GO:0000155">
    <property type="term" value="F:phosphorelay sensor kinase activity"/>
    <property type="evidence" value="ECO:0007669"/>
    <property type="project" value="InterPro"/>
</dbReference>
<proteinExistence type="predicted"/>
<evidence type="ECO:0000256" key="3">
    <source>
        <dbReference type="ARBA" id="ARBA00022553"/>
    </source>
</evidence>
<evidence type="ECO:0000313" key="13">
    <source>
        <dbReference type="Proteomes" id="UP000589626"/>
    </source>
</evidence>
<gene>
    <name evidence="12" type="ORF">FHU40_004340</name>
</gene>
<evidence type="ECO:0000256" key="4">
    <source>
        <dbReference type="ARBA" id="ARBA00022679"/>
    </source>
</evidence>
<dbReference type="CDD" id="cd16917">
    <property type="entry name" value="HATPase_UhpB-NarQ-NarX-like"/>
    <property type="match status" value="1"/>
</dbReference>
<organism evidence="12 13">
    <name type="scientific">Nocardioides soli</name>
    <dbReference type="NCBI Taxonomy" id="1036020"/>
    <lineage>
        <taxon>Bacteria</taxon>
        <taxon>Bacillati</taxon>
        <taxon>Actinomycetota</taxon>
        <taxon>Actinomycetes</taxon>
        <taxon>Propionibacteriales</taxon>
        <taxon>Nocardioidaceae</taxon>
        <taxon>Nocardioides</taxon>
    </lineage>
</organism>
<dbReference type="InterPro" id="IPR036890">
    <property type="entry name" value="HATPase_C_sf"/>
</dbReference>
<evidence type="ECO:0000259" key="10">
    <source>
        <dbReference type="Pfam" id="PF02518"/>
    </source>
</evidence>
<comment type="caution">
    <text evidence="12">The sequence shown here is derived from an EMBL/GenBank/DDBJ whole genome shotgun (WGS) entry which is preliminary data.</text>
</comment>
<keyword evidence="9" id="KW-1133">Transmembrane helix</keyword>
<dbReference type="Gene3D" id="1.20.5.1930">
    <property type="match status" value="1"/>
</dbReference>
<feature type="domain" description="Signal transduction histidine kinase subgroup 3 dimerisation and phosphoacceptor" evidence="11">
    <location>
        <begin position="180"/>
        <end position="245"/>
    </location>
</feature>
<evidence type="ECO:0000259" key="11">
    <source>
        <dbReference type="Pfam" id="PF07730"/>
    </source>
</evidence>
<evidence type="ECO:0000256" key="7">
    <source>
        <dbReference type="ARBA" id="ARBA00022840"/>
    </source>
</evidence>
<protein>
    <recommendedName>
        <fullName evidence="2">histidine kinase</fullName>
        <ecNumber evidence="2">2.7.13.3</ecNumber>
    </recommendedName>
</protein>
<comment type="catalytic activity">
    <reaction evidence="1">
        <text>ATP + protein L-histidine = ADP + protein N-phospho-L-histidine.</text>
        <dbReference type="EC" id="2.7.13.3"/>
    </reaction>
</comment>
<dbReference type="RefSeq" id="WP_183594366.1">
    <property type="nucleotide sequence ID" value="NZ_JACHWR010000003.1"/>
</dbReference>
<dbReference type="PANTHER" id="PTHR24421:SF10">
    <property type="entry name" value="NITRATE_NITRITE SENSOR PROTEIN NARQ"/>
    <property type="match status" value="1"/>
</dbReference>
<dbReference type="GO" id="GO:0016020">
    <property type="term" value="C:membrane"/>
    <property type="evidence" value="ECO:0007669"/>
    <property type="project" value="InterPro"/>
</dbReference>
<keyword evidence="4" id="KW-0808">Transferase</keyword>
<feature type="transmembrane region" description="Helical" evidence="9">
    <location>
        <begin position="71"/>
        <end position="91"/>
    </location>
</feature>
<dbReference type="InterPro" id="IPR011712">
    <property type="entry name" value="Sig_transdc_His_kin_sub3_dim/P"/>
</dbReference>
<keyword evidence="9" id="KW-0472">Membrane</keyword>
<dbReference type="GO" id="GO:0046983">
    <property type="term" value="F:protein dimerization activity"/>
    <property type="evidence" value="ECO:0007669"/>
    <property type="project" value="InterPro"/>
</dbReference>
<evidence type="ECO:0000313" key="12">
    <source>
        <dbReference type="EMBL" id="MBB3044503.1"/>
    </source>
</evidence>
<dbReference type="InterPro" id="IPR050482">
    <property type="entry name" value="Sensor_HK_TwoCompSys"/>
</dbReference>
<reference evidence="12 13" key="1">
    <citation type="submission" date="2020-08" db="EMBL/GenBank/DDBJ databases">
        <title>Sequencing the genomes of 1000 actinobacteria strains.</title>
        <authorList>
            <person name="Klenk H.-P."/>
        </authorList>
    </citation>
    <scope>NUCLEOTIDE SEQUENCE [LARGE SCALE GENOMIC DNA]</scope>
    <source>
        <strain evidence="12 13">DSM 105498</strain>
    </source>
</reference>
<keyword evidence="13" id="KW-1185">Reference proteome</keyword>
<dbReference type="SUPFAM" id="SSF55874">
    <property type="entry name" value="ATPase domain of HSP90 chaperone/DNA topoisomerase II/histidine kinase"/>
    <property type="match status" value="1"/>
</dbReference>
<keyword evidence="8" id="KW-0902">Two-component regulatory system</keyword>
<dbReference type="GO" id="GO:0005524">
    <property type="term" value="F:ATP binding"/>
    <property type="evidence" value="ECO:0007669"/>
    <property type="project" value="UniProtKB-KW"/>
</dbReference>
<evidence type="ECO:0000256" key="1">
    <source>
        <dbReference type="ARBA" id="ARBA00000085"/>
    </source>
</evidence>
<evidence type="ECO:0000256" key="5">
    <source>
        <dbReference type="ARBA" id="ARBA00022741"/>
    </source>
</evidence>
<dbReference type="InterPro" id="IPR003594">
    <property type="entry name" value="HATPase_dom"/>
</dbReference>
<keyword evidence="6 12" id="KW-0418">Kinase</keyword>
<feature type="transmembrane region" description="Helical" evidence="9">
    <location>
        <begin position="120"/>
        <end position="139"/>
    </location>
</feature>
<feature type="domain" description="Histidine kinase/HSP90-like ATPase" evidence="10">
    <location>
        <begin position="290"/>
        <end position="378"/>
    </location>
</feature>
<accession>A0A7W4VZR8</accession>
<feature type="transmembrane region" description="Helical" evidence="9">
    <location>
        <begin position="145"/>
        <end position="162"/>
    </location>
</feature>
<dbReference type="Proteomes" id="UP000589626">
    <property type="component" value="Unassembled WGS sequence"/>
</dbReference>
<sequence length="381" mass="40742">MTNHVRSFWEEPRATPPPPARVWRDWALLAVVVVGALLEGLLREDMDHRVLGPVIVLAVAPTLLWRRTHPLAAVAFAFGVSAAMDAVLLAADSPPTDMYTQVYFLVLPYALVRWASGREVVVGEVFIAIAAALGFVISWTGLGDLFGGTAVLVTAMVLARLVRTQHGARERKLEQAKAEERVQIARELHDTVAHHVSAIAIRAQAGRALAASNPAAPVEALEVIEVEASRTLGELRAMVRMLRNQEPADYAPRAGVADLDRLVVRTPAGPQVDVSVSGDVDRLAPAVDAAVFRIAREAVTNALRHARNATRVAVRVEANGATVHLQVRDDGDPVSAAAYDPGFGVTGMVERATLLGGTCLAGPAPDRGWSVDATLPREVAR</sequence>
<dbReference type="Pfam" id="PF02518">
    <property type="entry name" value="HATPase_c"/>
    <property type="match status" value="1"/>
</dbReference>
<feature type="transmembrane region" description="Helical" evidence="9">
    <location>
        <begin position="26"/>
        <end position="42"/>
    </location>
</feature>
<evidence type="ECO:0000256" key="9">
    <source>
        <dbReference type="SAM" id="Phobius"/>
    </source>
</evidence>
<dbReference type="EC" id="2.7.13.3" evidence="2"/>
<keyword evidence="9" id="KW-0812">Transmembrane</keyword>
<name>A0A7W4VZR8_9ACTN</name>
<dbReference type="AlphaFoldDB" id="A0A7W4VZR8"/>
<dbReference type="PANTHER" id="PTHR24421">
    <property type="entry name" value="NITRATE/NITRITE SENSOR PROTEIN NARX-RELATED"/>
    <property type="match status" value="1"/>
</dbReference>
<dbReference type="EMBL" id="JACHWR010000003">
    <property type="protein sequence ID" value="MBB3044503.1"/>
    <property type="molecule type" value="Genomic_DNA"/>
</dbReference>
<keyword evidence="3" id="KW-0597">Phosphoprotein</keyword>